<dbReference type="Proteomes" id="UP000233553">
    <property type="component" value="Unassembled WGS sequence"/>
</dbReference>
<dbReference type="EMBL" id="PISJ01000013">
    <property type="protein sequence ID" value="PKF33425.1"/>
    <property type="molecule type" value="Genomic_DNA"/>
</dbReference>
<evidence type="ECO:0000313" key="2">
    <source>
        <dbReference type="Proteomes" id="UP000233553"/>
    </source>
</evidence>
<evidence type="ECO:0000313" key="1">
    <source>
        <dbReference type="EMBL" id="PKF33425.1"/>
    </source>
</evidence>
<accession>A0A2N0WEZ9</accession>
<reference evidence="1 2" key="1">
    <citation type="submission" date="2017-12" db="EMBL/GenBank/DDBJ databases">
        <title>Draft Genome sequences of multiple microbial strains isolated from spacecraft associated surfaces.</title>
        <authorList>
            <person name="Seuylemezian A."/>
            <person name="Vaishampayan P."/>
            <person name="Venkateswaran K."/>
        </authorList>
    </citation>
    <scope>NUCLEOTIDE SEQUENCE [LARGE SCALE GENOMIC DNA]</scope>
    <source>
        <strain evidence="1 2">2P01AA</strain>
    </source>
</reference>
<name>A0A2N0WEZ9_9GAMM</name>
<protein>
    <submittedName>
        <fullName evidence="1">Uncharacterized protein</fullName>
    </submittedName>
</protein>
<dbReference type="AlphaFoldDB" id="A0A2N0WEZ9"/>
<sequence length="62" mass="7275">MYTFTVEDELANIVKQVAENENRTTRGQFRHFLLIALKNEGFYPQNQSNRVIKTTQNDESIL</sequence>
<organism evidence="1 2">
    <name type="scientific">Acinetobacter proteolyticus</name>
    <dbReference type="NCBI Taxonomy" id="1776741"/>
    <lineage>
        <taxon>Bacteria</taxon>
        <taxon>Pseudomonadati</taxon>
        <taxon>Pseudomonadota</taxon>
        <taxon>Gammaproteobacteria</taxon>
        <taxon>Moraxellales</taxon>
        <taxon>Moraxellaceae</taxon>
        <taxon>Acinetobacter</taxon>
    </lineage>
</organism>
<comment type="caution">
    <text evidence="1">The sequence shown here is derived from an EMBL/GenBank/DDBJ whole genome shotgun (WGS) entry which is preliminary data.</text>
</comment>
<proteinExistence type="predicted"/>
<gene>
    <name evidence="1" type="ORF">CW311_11525</name>
</gene>